<dbReference type="Proteomes" id="UP001278500">
    <property type="component" value="Unassembled WGS sequence"/>
</dbReference>
<comment type="subcellular location">
    <subcellularLocation>
        <location evidence="1">Nucleus</location>
    </subcellularLocation>
</comment>
<evidence type="ECO:0000256" key="5">
    <source>
        <dbReference type="ARBA" id="ARBA00023054"/>
    </source>
</evidence>
<feature type="region of interest" description="Disordered" evidence="9">
    <location>
        <begin position="103"/>
        <end position="128"/>
    </location>
</feature>
<dbReference type="AlphaFoldDB" id="A0AAE0MWX1"/>
<gene>
    <name evidence="11" type="ORF">B0H65DRAFT_451485</name>
</gene>
<feature type="compositionally biased region" description="Basic and acidic residues" evidence="9">
    <location>
        <begin position="389"/>
        <end position="402"/>
    </location>
</feature>
<reference evidence="11" key="1">
    <citation type="journal article" date="2023" name="Mol. Phylogenet. Evol.">
        <title>Genome-scale phylogeny and comparative genomics of the fungal order Sordariales.</title>
        <authorList>
            <person name="Hensen N."/>
            <person name="Bonometti L."/>
            <person name="Westerberg I."/>
            <person name="Brannstrom I.O."/>
            <person name="Guillou S."/>
            <person name="Cros-Aarteil S."/>
            <person name="Calhoun S."/>
            <person name="Haridas S."/>
            <person name="Kuo A."/>
            <person name="Mondo S."/>
            <person name="Pangilinan J."/>
            <person name="Riley R."/>
            <person name="LaButti K."/>
            <person name="Andreopoulos B."/>
            <person name="Lipzen A."/>
            <person name="Chen C."/>
            <person name="Yan M."/>
            <person name="Daum C."/>
            <person name="Ng V."/>
            <person name="Clum A."/>
            <person name="Steindorff A."/>
            <person name="Ohm R.A."/>
            <person name="Martin F."/>
            <person name="Silar P."/>
            <person name="Natvig D.O."/>
            <person name="Lalanne C."/>
            <person name="Gautier V."/>
            <person name="Ament-Velasquez S.L."/>
            <person name="Kruys A."/>
            <person name="Hutchinson M.I."/>
            <person name="Powell A.J."/>
            <person name="Barry K."/>
            <person name="Miller A.N."/>
            <person name="Grigoriev I.V."/>
            <person name="Debuchy R."/>
            <person name="Gladieux P."/>
            <person name="Hiltunen Thoren M."/>
            <person name="Johannesson H."/>
        </authorList>
    </citation>
    <scope>NUCLEOTIDE SEQUENCE</scope>
    <source>
        <strain evidence="11">CBS 560.94</strain>
    </source>
</reference>
<feature type="compositionally biased region" description="Basic and acidic residues" evidence="9">
    <location>
        <begin position="296"/>
        <end position="337"/>
    </location>
</feature>
<evidence type="ECO:0000256" key="9">
    <source>
        <dbReference type="SAM" id="MobiDB-lite"/>
    </source>
</evidence>
<feature type="compositionally biased region" description="Basic residues" evidence="9">
    <location>
        <begin position="187"/>
        <end position="199"/>
    </location>
</feature>
<comment type="similarity">
    <text evidence="2">Belongs to the CWC25 family.</text>
</comment>
<protein>
    <submittedName>
        <fullName evidence="11">Pre-mRNA-splicing factor CWC25</fullName>
    </submittedName>
</protein>
<evidence type="ECO:0000256" key="3">
    <source>
        <dbReference type="ARBA" id="ARBA00022664"/>
    </source>
</evidence>
<dbReference type="GeneID" id="87863208"/>
<dbReference type="PANTHER" id="PTHR16196">
    <property type="entry name" value="CELL CYCLE CONTROL PROTEIN CWF25"/>
    <property type="match status" value="1"/>
</dbReference>
<feature type="compositionally biased region" description="Basic and acidic residues" evidence="9">
    <location>
        <begin position="200"/>
        <end position="214"/>
    </location>
</feature>
<evidence type="ECO:0000256" key="6">
    <source>
        <dbReference type="ARBA" id="ARBA00023187"/>
    </source>
</evidence>
<evidence type="ECO:0000256" key="8">
    <source>
        <dbReference type="SAM" id="Coils"/>
    </source>
</evidence>
<feature type="region of interest" description="Disordered" evidence="9">
    <location>
        <begin position="1"/>
        <end position="24"/>
    </location>
</feature>
<keyword evidence="3" id="KW-0507">mRNA processing</keyword>
<evidence type="ECO:0000256" key="4">
    <source>
        <dbReference type="ARBA" id="ARBA00022728"/>
    </source>
</evidence>
<proteinExistence type="inferred from homology"/>
<dbReference type="InterPro" id="IPR022209">
    <property type="entry name" value="CWC25"/>
</dbReference>
<feature type="compositionally biased region" description="Basic and acidic residues" evidence="9">
    <location>
        <begin position="353"/>
        <end position="364"/>
    </location>
</feature>
<feature type="compositionally biased region" description="Basic and acidic residues" evidence="9">
    <location>
        <begin position="177"/>
        <end position="186"/>
    </location>
</feature>
<dbReference type="SMART" id="SM01083">
    <property type="entry name" value="Cir_N"/>
    <property type="match status" value="1"/>
</dbReference>
<dbReference type="RefSeq" id="XP_062686674.1">
    <property type="nucleotide sequence ID" value="XM_062826054.1"/>
</dbReference>
<evidence type="ECO:0000313" key="11">
    <source>
        <dbReference type="EMBL" id="KAK3355296.1"/>
    </source>
</evidence>
<comment type="caution">
    <text evidence="11">The sequence shown here is derived from an EMBL/GenBank/DDBJ whole genome shotgun (WGS) entry which is preliminary data.</text>
</comment>
<sequence length="436" mass="50733">MGSGDLNMKKSWHPQRSGNVAATQKAEAEAIAERKKLQLRLQEIEEERRKEEIQKALEAAGGKRKIDRVEWMYSGPTDGQAGDSAETEAYLLGKRRIDKLLQDNDTKKALSKQPQQDHLSAAGPASVVSNARDVATKIREDPLLAIKRQEQQAYEAMMNDPIKRRQLLASMGIDDSQIAKKDGKDERRHKHRSHHHRSDRHRDRDDDRDRDRDRHSRRRRSDSRDRSRSRSPRRRSDSEEDRSKRRRRDSPDRTRRREPDESRSRRDRDRDDSRSRRHRSPDRSRSRSPGGRSSRRREYSRERGESGPSSRRPDDRSRDQHRPPRRDFTNKEDDRPRYNGGLNKGGRQQQPDGDDKKAEEERAKKLAAMQAAATDLDKAREERLKALAEAERAEREADEKARQQNKKYRGGDAGFMSGLHSRAADMKIADRMNGRV</sequence>
<keyword evidence="4" id="KW-0747">Spliceosome</keyword>
<feature type="region of interest" description="Disordered" evidence="9">
    <location>
        <begin position="168"/>
        <end position="366"/>
    </location>
</feature>
<evidence type="ECO:0000256" key="1">
    <source>
        <dbReference type="ARBA" id="ARBA00004123"/>
    </source>
</evidence>
<feature type="domain" description="CBF1-interacting co-repressor CIR N-terminal" evidence="10">
    <location>
        <begin position="11"/>
        <end position="47"/>
    </location>
</feature>
<keyword evidence="5 8" id="KW-0175">Coiled coil</keyword>
<feature type="coiled-coil region" evidence="8">
    <location>
        <begin position="25"/>
        <end position="54"/>
    </location>
</feature>
<dbReference type="GO" id="GO:0005684">
    <property type="term" value="C:U2-type spliceosomal complex"/>
    <property type="evidence" value="ECO:0007669"/>
    <property type="project" value="TreeGrafter"/>
</dbReference>
<dbReference type="EMBL" id="JAUEPP010000001">
    <property type="protein sequence ID" value="KAK3355296.1"/>
    <property type="molecule type" value="Genomic_DNA"/>
</dbReference>
<feature type="region of interest" description="Disordered" evidence="9">
    <location>
        <begin position="389"/>
        <end position="417"/>
    </location>
</feature>
<evidence type="ECO:0000256" key="7">
    <source>
        <dbReference type="ARBA" id="ARBA00023242"/>
    </source>
</evidence>
<dbReference type="PANTHER" id="PTHR16196:SF0">
    <property type="entry name" value="PRE-MRNA-SPLICING FACTOR CWC25 HOMOLOG"/>
    <property type="match status" value="1"/>
</dbReference>
<dbReference type="InterPro" id="IPR051376">
    <property type="entry name" value="CWC25_splicing_factor"/>
</dbReference>
<keyword evidence="12" id="KW-1185">Reference proteome</keyword>
<feature type="compositionally biased region" description="Basic and acidic residues" evidence="9">
    <location>
        <begin position="222"/>
        <end position="274"/>
    </location>
</feature>
<keyword evidence="6" id="KW-0508">mRNA splicing</keyword>
<accession>A0AAE0MWX1</accession>
<dbReference type="GO" id="GO:0000398">
    <property type="term" value="P:mRNA splicing, via spliceosome"/>
    <property type="evidence" value="ECO:0007669"/>
    <property type="project" value="TreeGrafter"/>
</dbReference>
<dbReference type="InterPro" id="IPR019339">
    <property type="entry name" value="CIR_N_dom"/>
</dbReference>
<name>A0AAE0MWX1_9PEZI</name>
<organism evidence="11 12">
    <name type="scientific">Neurospora tetraspora</name>
    <dbReference type="NCBI Taxonomy" id="94610"/>
    <lineage>
        <taxon>Eukaryota</taxon>
        <taxon>Fungi</taxon>
        <taxon>Dikarya</taxon>
        <taxon>Ascomycota</taxon>
        <taxon>Pezizomycotina</taxon>
        <taxon>Sordariomycetes</taxon>
        <taxon>Sordariomycetidae</taxon>
        <taxon>Sordariales</taxon>
        <taxon>Sordariaceae</taxon>
        <taxon>Neurospora</taxon>
    </lineage>
</organism>
<evidence type="ECO:0000313" key="12">
    <source>
        <dbReference type="Proteomes" id="UP001278500"/>
    </source>
</evidence>
<evidence type="ECO:0000256" key="2">
    <source>
        <dbReference type="ARBA" id="ARBA00006695"/>
    </source>
</evidence>
<dbReference type="Pfam" id="PF12542">
    <property type="entry name" value="CWC25"/>
    <property type="match status" value="1"/>
</dbReference>
<keyword evidence="7" id="KW-0539">Nucleus</keyword>
<evidence type="ECO:0000259" key="10">
    <source>
        <dbReference type="SMART" id="SM01083"/>
    </source>
</evidence>
<dbReference type="Pfam" id="PF10197">
    <property type="entry name" value="Cir_N"/>
    <property type="match status" value="1"/>
</dbReference>
<reference evidence="11" key="2">
    <citation type="submission" date="2023-06" db="EMBL/GenBank/DDBJ databases">
        <authorList>
            <consortium name="Lawrence Berkeley National Laboratory"/>
            <person name="Haridas S."/>
            <person name="Hensen N."/>
            <person name="Bonometti L."/>
            <person name="Westerberg I."/>
            <person name="Brannstrom I.O."/>
            <person name="Guillou S."/>
            <person name="Cros-Aarteil S."/>
            <person name="Calhoun S."/>
            <person name="Kuo A."/>
            <person name="Mondo S."/>
            <person name="Pangilinan J."/>
            <person name="Riley R."/>
            <person name="Labutti K."/>
            <person name="Andreopoulos B."/>
            <person name="Lipzen A."/>
            <person name="Chen C."/>
            <person name="Yanf M."/>
            <person name="Daum C."/>
            <person name="Ng V."/>
            <person name="Clum A."/>
            <person name="Steindorff A."/>
            <person name="Ohm R."/>
            <person name="Martin F."/>
            <person name="Silar P."/>
            <person name="Natvig D."/>
            <person name="Lalanne C."/>
            <person name="Gautier V."/>
            <person name="Ament-Velasquez S.L."/>
            <person name="Kruys A."/>
            <person name="Hutchinson M.I."/>
            <person name="Powell A.J."/>
            <person name="Barry K."/>
            <person name="Miller A.N."/>
            <person name="Grigoriev I.V."/>
            <person name="Debuchy R."/>
            <person name="Gladieux P."/>
            <person name="Thoren M.H."/>
            <person name="Johannesson H."/>
        </authorList>
    </citation>
    <scope>NUCLEOTIDE SEQUENCE</scope>
    <source>
        <strain evidence="11">CBS 560.94</strain>
    </source>
</reference>